<dbReference type="Pfam" id="PF02413">
    <property type="entry name" value="Caudo_TAP"/>
    <property type="match status" value="1"/>
</dbReference>
<organism evidence="1 2">
    <name type="scientific">Escherichia coli</name>
    <dbReference type="NCBI Taxonomy" id="562"/>
    <lineage>
        <taxon>Bacteria</taxon>
        <taxon>Pseudomonadati</taxon>
        <taxon>Pseudomonadota</taxon>
        <taxon>Gammaproteobacteria</taxon>
        <taxon>Enterobacterales</taxon>
        <taxon>Enterobacteriaceae</taxon>
        <taxon>Escherichia</taxon>
    </lineage>
</organism>
<comment type="caution">
    <text evidence="1">The sequence shown here is derived from an EMBL/GenBank/DDBJ whole genome shotgun (WGS) entry which is preliminary data.</text>
</comment>
<evidence type="ECO:0000313" key="2">
    <source>
        <dbReference type="Proteomes" id="UP000487258"/>
    </source>
</evidence>
<accession>A0A6L6ZT50</accession>
<protein>
    <submittedName>
        <fullName evidence="1">Phage tail protein</fullName>
    </submittedName>
</protein>
<dbReference type="Proteomes" id="UP000487258">
    <property type="component" value="Unassembled WGS sequence"/>
</dbReference>
<dbReference type="InterPro" id="IPR003458">
    <property type="entry name" value="Phage_T4_Gp38_tail_assem"/>
</dbReference>
<dbReference type="RefSeq" id="WP_160162024.1">
    <property type="nucleotide sequence ID" value="NZ_WTMY01000028.1"/>
</dbReference>
<reference evidence="1 2" key="1">
    <citation type="submission" date="2019-12" db="EMBL/GenBank/DDBJ databases">
        <title>Enteriobacteria Tanzani isolates_10432.</title>
        <authorList>
            <person name="Subbiah M."/>
            <person name="Call D."/>
        </authorList>
    </citation>
    <scope>NUCLEOTIDE SEQUENCE [LARGE SCALE GENOMIC DNA]</scope>
    <source>
        <strain evidence="1 2">10432wF6</strain>
    </source>
</reference>
<gene>
    <name evidence="1" type="ORF">GQM04_05415</name>
</gene>
<proteinExistence type="predicted"/>
<name>A0A6L6ZT50_ECOLX</name>
<dbReference type="EMBL" id="WTMY01000028">
    <property type="protein sequence ID" value="MWL44983.1"/>
    <property type="molecule type" value="Genomic_DNA"/>
</dbReference>
<dbReference type="AlphaFoldDB" id="A0A6L6ZT50"/>
<sequence>MELKNITRYYPENIPYGNNVQYFQSEDGKDFYESLSLFTKKYKLCIHPDTGVIHSVSEDVSALYPAGFSVVEVDELPESMNINGGWQFVDGVVSAVPVNWNAAAENQRVSLLSSANDTIEDWRTELKLDMISEENKIRLTAWMTYIAELKNMTLADVKSKEQYDALAWPVKPE</sequence>
<evidence type="ECO:0000313" key="1">
    <source>
        <dbReference type="EMBL" id="MWL44983.1"/>
    </source>
</evidence>